<evidence type="ECO:0000313" key="1">
    <source>
        <dbReference type="EMBL" id="HAV92398.1"/>
    </source>
</evidence>
<evidence type="ECO:0000313" key="2">
    <source>
        <dbReference type="Proteomes" id="UP000264062"/>
    </source>
</evidence>
<dbReference type="EMBL" id="DMZY01000128">
    <property type="protein sequence ID" value="HAV92398.1"/>
    <property type="molecule type" value="Genomic_DNA"/>
</dbReference>
<accession>A0A350HA32</accession>
<dbReference type="AlphaFoldDB" id="A0A350HA32"/>
<gene>
    <name evidence="1" type="ORF">DCW38_04375</name>
</gene>
<dbReference type="Proteomes" id="UP000264062">
    <property type="component" value="Unassembled WGS sequence"/>
</dbReference>
<organism evidence="1 2">
    <name type="scientific">candidate division WOR-3 bacterium</name>
    <dbReference type="NCBI Taxonomy" id="2052148"/>
    <lineage>
        <taxon>Bacteria</taxon>
        <taxon>Bacteria division WOR-3</taxon>
    </lineage>
</organism>
<proteinExistence type="predicted"/>
<reference evidence="1 2" key="1">
    <citation type="journal article" date="2018" name="Nat. Biotechnol.">
        <title>A standardized bacterial taxonomy based on genome phylogeny substantially revises the tree of life.</title>
        <authorList>
            <person name="Parks D.H."/>
            <person name="Chuvochina M."/>
            <person name="Waite D.W."/>
            <person name="Rinke C."/>
            <person name="Skarshewski A."/>
            <person name="Chaumeil P.A."/>
            <person name="Hugenholtz P."/>
        </authorList>
    </citation>
    <scope>NUCLEOTIDE SEQUENCE [LARGE SCALE GENOMIC DNA]</scope>
    <source>
        <strain evidence="1">UBA9956</strain>
    </source>
</reference>
<comment type="caution">
    <text evidence="1">The sequence shown here is derived from an EMBL/GenBank/DDBJ whole genome shotgun (WGS) entry which is preliminary data.</text>
</comment>
<protein>
    <submittedName>
        <fullName evidence="1">Uncharacterized protein</fullName>
    </submittedName>
</protein>
<sequence length="1018" mass="115070">MPLLEILCILINLNIISDTLLLNNFSDSIMLDNAVYDNSILILSDGEILEKNKDYYFSNGIIDFSKVFNPPIIVIYEKTEDKIAYSYKKFSQEKDEETIPEYNEMPADSKGNVAIIGAKSFQIVSQSGNLSMDQSLDVSVAGNISDDWSIEGRIYDNTSDINSTSLNSPLSQLENIFISVYGLKGEGVLGSTSFSGFTNEFSRFNREIFGVKFTSKILNYPFSISAAGQKGRIASASFYCIQGIQGPYPLTETANLSMYVIAPQSEKIYLNGELQKSGEDNDYTIDYYNGEITFTLKRTVDDRSFVYAEFQTYEELSPVTGYFFKSGEDTSGFSALFSHEEQSAVDKESEELLKTIPSDSSAFLLEGFTFVGMGNGEYLLNDSVFVYAGEKGGDYTVDFYYVGYQKGDYAYSPIINAYVYAGKNFGNYSVYRTLELPFSTDYLSLSFIKDTYLGKFYIEACDGFYRNNRYSNDNARESGLSYKAKYLTKTISFGRISMNFSAEHASRSDVYRNKWSSNVSGEEIFYTIAKSIYAENETRFKEHARFENIFDIDGYYGFLDSIDDSYYKISSDTLFELFSSFEKRITGTADTSYYDASLLTAGRRFSPFVLYGIYGNEFKLNETAETKGGAVSFRNTSFRMEYDFEKRSSDSIIKSKANIIKGEFSKSWTLFRMYLMTEYRRTENLLLSKDTDQFGLNSNSSLLLGPLLSVNNSLRITSLSTYIDRDSYVFVGAGKGDYVYDGESGTYIYDDIYGEYVKITERSASADPVSGRDFSINLKSFVKKTDIAFSASYQDLSKNFFNFDSSSFVSRIYDIRGKFLYSFNSSFKIFDEASLANDFRENISAFNSLKEEFGITGGEDPFPYTLSCIFTNEEQKYSNGFYSLGSRIISAKINPSQNRSMYDITVDFGFFDGEYEYGGAYPTLIEGKTLSGDIRTTLGAENGFSLLINPYVSYNEYTKGDSGPLTIHYKYPEGILLKGTVSVIYSNGFLNAALSYIGEFEKRYGFRQRTEATLSTYF</sequence>
<name>A0A350HA32_UNCW3</name>